<dbReference type="AlphaFoldDB" id="A0A840QGP2"/>
<evidence type="ECO:0000313" key="11">
    <source>
        <dbReference type="EMBL" id="MBB5159271.1"/>
    </source>
</evidence>
<dbReference type="Pfam" id="PF03167">
    <property type="entry name" value="UDG"/>
    <property type="match status" value="1"/>
</dbReference>
<name>A0A840QGP2_9PSEU</name>
<dbReference type="SUPFAM" id="SSF52141">
    <property type="entry name" value="Uracil-DNA glycosylase-like"/>
    <property type="match status" value="1"/>
</dbReference>
<evidence type="ECO:0000256" key="9">
    <source>
        <dbReference type="ARBA" id="ARBA00023204"/>
    </source>
</evidence>
<keyword evidence="11" id="KW-0548">Nucleotidyltransferase</keyword>
<feature type="domain" description="Uracil-DNA glycosylase-like" evidence="10">
    <location>
        <begin position="25"/>
        <end position="192"/>
    </location>
</feature>
<dbReference type="GO" id="GO:0051539">
    <property type="term" value="F:4 iron, 4 sulfur cluster binding"/>
    <property type="evidence" value="ECO:0007669"/>
    <property type="project" value="UniProtKB-KW"/>
</dbReference>
<dbReference type="InterPro" id="IPR005122">
    <property type="entry name" value="Uracil-DNA_glycosylase-like"/>
</dbReference>
<dbReference type="GO" id="GO:0046872">
    <property type="term" value="F:metal ion binding"/>
    <property type="evidence" value="ECO:0007669"/>
    <property type="project" value="UniProtKB-KW"/>
</dbReference>
<evidence type="ECO:0000259" key="10">
    <source>
        <dbReference type="SMART" id="SM00986"/>
    </source>
</evidence>
<dbReference type="EMBL" id="JACHIW010000002">
    <property type="protein sequence ID" value="MBB5159271.1"/>
    <property type="molecule type" value="Genomic_DNA"/>
</dbReference>
<protein>
    <recommendedName>
        <fullName evidence="2">Type-4 uracil-DNA glycosylase</fullName>
    </recommendedName>
</protein>
<accession>A0A840QGP2</accession>
<keyword evidence="8" id="KW-0411">Iron-sulfur</keyword>
<organism evidence="11 12">
    <name type="scientific">Saccharopolyspora phatthalungensis</name>
    <dbReference type="NCBI Taxonomy" id="664693"/>
    <lineage>
        <taxon>Bacteria</taxon>
        <taxon>Bacillati</taxon>
        <taxon>Actinomycetota</taxon>
        <taxon>Actinomycetes</taxon>
        <taxon>Pseudonocardiales</taxon>
        <taxon>Pseudonocardiaceae</taxon>
        <taxon>Saccharopolyspora</taxon>
    </lineage>
</organism>
<evidence type="ECO:0000256" key="7">
    <source>
        <dbReference type="ARBA" id="ARBA00023004"/>
    </source>
</evidence>
<dbReference type="GO" id="GO:0006281">
    <property type="term" value="P:DNA repair"/>
    <property type="evidence" value="ECO:0007669"/>
    <property type="project" value="UniProtKB-KW"/>
</dbReference>
<dbReference type="SMART" id="SM00986">
    <property type="entry name" value="UDG"/>
    <property type="match status" value="1"/>
</dbReference>
<evidence type="ECO:0000313" key="12">
    <source>
        <dbReference type="Proteomes" id="UP000584374"/>
    </source>
</evidence>
<comment type="similarity">
    <text evidence="1">Belongs to the uracil-DNA glycosylase (UDG) superfamily. Type 4 (UDGa) family.</text>
</comment>
<evidence type="ECO:0000256" key="3">
    <source>
        <dbReference type="ARBA" id="ARBA00022485"/>
    </source>
</evidence>
<keyword evidence="12" id="KW-1185">Reference proteome</keyword>
<keyword evidence="11" id="KW-0808">Transferase</keyword>
<dbReference type="InterPro" id="IPR005273">
    <property type="entry name" value="Ura-DNA_glyco_family4"/>
</dbReference>
<dbReference type="GO" id="GO:0016779">
    <property type="term" value="F:nucleotidyltransferase activity"/>
    <property type="evidence" value="ECO:0007669"/>
    <property type="project" value="UniProtKB-KW"/>
</dbReference>
<dbReference type="PANTHER" id="PTHR33693:SF9">
    <property type="entry name" value="TYPE-4 URACIL-DNA GLYCOSYLASE"/>
    <property type="match status" value="1"/>
</dbReference>
<evidence type="ECO:0000256" key="5">
    <source>
        <dbReference type="ARBA" id="ARBA00022763"/>
    </source>
</evidence>
<gene>
    <name evidence="11" type="ORF">BJ970_006870</name>
</gene>
<dbReference type="PANTHER" id="PTHR33693">
    <property type="entry name" value="TYPE-5 URACIL-DNA GLYCOSYLASE"/>
    <property type="match status" value="1"/>
</dbReference>
<sequence length="207" mass="22513">MNALQRAAQGCHGCGLYKDATQTVFGAGPCPAPLMFIGEQPGDREDQEGEPFVGPAGGVLDRVLHDAGIPRDEAYLTNAVKHFKFVLPERGKRRIHKKPSDAEVRACRPWLTAELRIVRPEIVVCLGATAAKALLGNSFRITKSRGIVLDFPEIAELGRQRPRSVLATTHPSAVVRAPDRHAAYQGLLADIEVVAELLNSRGPRAKR</sequence>
<dbReference type="CDD" id="cd10030">
    <property type="entry name" value="UDG-F4_TTUDGA_SPO1dp_like"/>
    <property type="match status" value="1"/>
</dbReference>
<dbReference type="InterPro" id="IPR051536">
    <property type="entry name" value="UDG_Type-4/5"/>
</dbReference>
<keyword evidence="5" id="KW-0227">DNA damage</keyword>
<keyword evidence="6" id="KW-0378">Hydrolase</keyword>
<evidence type="ECO:0000256" key="6">
    <source>
        <dbReference type="ARBA" id="ARBA00022801"/>
    </source>
</evidence>
<evidence type="ECO:0000256" key="2">
    <source>
        <dbReference type="ARBA" id="ARBA00019403"/>
    </source>
</evidence>
<dbReference type="GO" id="GO:0097506">
    <property type="term" value="F:deaminated base DNA N-glycosylase activity"/>
    <property type="evidence" value="ECO:0007669"/>
    <property type="project" value="UniProtKB-ARBA"/>
</dbReference>
<proteinExistence type="inferred from homology"/>
<dbReference type="Gene3D" id="3.40.470.10">
    <property type="entry name" value="Uracil-DNA glycosylase-like domain"/>
    <property type="match status" value="1"/>
</dbReference>
<dbReference type="InterPro" id="IPR036895">
    <property type="entry name" value="Uracil-DNA_glycosylase-like_sf"/>
</dbReference>
<reference evidence="11 12" key="1">
    <citation type="submission" date="2020-08" db="EMBL/GenBank/DDBJ databases">
        <title>Sequencing the genomes of 1000 actinobacteria strains.</title>
        <authorList>
            <person name="Klenk H.-P."/>
        </authorList>
    </citation>
    <scope>NUCLEOTIDE SEQUENCE [LARGE SCALE GENOMIC DNA]</scope>
    <source>
        <strain evidence="11 12">DSM 45584</strain>
    </source>
</reference>
<keyword evidence="9" id="KW-0234">DNA repair</keyword>
<evidence type="ECO:0000256" key="1">
    <source>
        <dbReference type="ARBA" id="ARBA00006521"/>
    </source>
</evidence>
<dbReference type="Proteomes" id="UP000584374">
    <property type="component" value="Unassembled WGS sequence"/>
</dbReference>
<dbReference type="NCBIfam" id="TIGR00758">
    <property type="entry name" value="UDG_fam4"/>
    <property type="match status" value="1"/>
</dbReference>
<keyword evidence="4" id="KW-0479">Metal-binding</keyword>
<dbReference type="SMART" id="SM00987">
    <property type="entry name" value="UreE_C"/>
    <property type="match status" value="1"/>
</dbReference>
<evidence type="ECO:0000256" key="8">
    <source>
        <dbReference type="ARBA" id="ARBA00023014"/>
    </source>
</evidence>
<dbReference type="NCBIfam" id="TIGR03914">
    <property type="entry name" value="UDG_fam_dom"/>
    <property type="match status" value="1"/>
</dbReference>
<evidence type="ECO:0000256" key="4">
    <source>
        <dbReference type="ARBA" id="ARBA00022723"/>
    </source>
</evidence>
<keyword evidence="7" id="KW-0408">Iron</keyword>
<comment type="caution">
    <text evidence="11">The sequence shown here is derived from an EMBL/GenBank/DDBJ whole genome shotgun (WGS) entry which is preliminary data.</text>
</comment>
<keyword evidence="3" id="KW-0004">4Fe-4S</keyword>